<dbReference type="GO" id="GO:0005975">
    <property type="term" value="P:carbohydrate metabolic process"/>
    <property type="evidence" value="ECO:0007669"/>
    <property type="project" value="InterPro"/>
</dbReference>
<comment type="caution">
    <text evidence="5">The sequence shown here is derived from an EMBL/GenBank/DDBJ whole genome shotgun (WGS) entry which is preliminary data.</text>
</comment>
<dbReference type="InterPro" id="IPR050226">
    <property type="entry name" value="NagZ_Beta-hexosaminidase"/>
</dbReference>
<dbReference type="PANTHER" id="PTHR30480">
    <property type="entry name" value="BETA-HEXOSAMINIDASE-RELATED"/>
    <property type="match status" value="1"/>
</dbReference>
<dbReference type="Pfam" id="PF00933">
    <property type="entry name" value="Glyco_hydro_3"/>
    <property type="match status" value="1"/>
</dbReference>
<protein>
    <submittedName>
        <fullName evidence="5">Glycoside hydrolase</fullName>
    </submittedName>
</protein>
<organism evidence="5 6">
    <name type="scientific">Pholiota conissans</name>
    <dbReference type="NCBI Taxonomy" id="109636"/>
    <lineage>
        <taxon>Eukaryota</taxon>
        <taxon>Fungi</taxon>
        <taxon>Dikarya</taxon>
        <taxon>Basidiomycota</taxon>
        <taxon>Agaricomycotina</taxon>
        <taxon>Agaricomycetes</taxon>
        <taxon>Agaricomycetidae</taxon>
        <taxon>Agaricales</taxon>
        <taxon>Agaricineae</taxon>
        <taxon>Strophariaceae</taxon>
        <taxon>Pholiota</taxon>
    </lineage>
</organism>
<keyword evidence="3" id="KW-0326">Glycosidase</keyword>
<evidence type="ECO:0000313" key="6">
    <source>
        <dbReference type="Proteomes" id="UP000807469"/>
    </source>
</evidence>
<evidence type="ECO:0000259" key="4">
    <source>
        <dbReference type="Pfam" id="PF00933"/>
    </source>
</evidence>
<dbReference type="PRINTS" id="PR00133">
    <property type="entry name" value="GLHYDRLASE3"/>
</dbReference>
<dbReference type="GO" id="GO:0004553">
    <property type="term" value="F:hydrolase activity, hydrolyzing O-glycosyl compounds"/>
    <property type="evidence" value="ECO:0007669"/>
    <property type="project" value="InterPro"/>
</dbReference>
<evidence type="ECO:0000256" key="3">
    <source>
        <dbReference type="ARBA" id="ARBA00023295"/>
    </source>
</evidence>
<dbReference type="Gene3D" id="3.20.20.300">
    <property type="entry name" value="Glycoside hydrolase, family 3, N-terminal domain"/>
    <property type="match status" value="1"/>
</dbReference>
<keyword evidence="2 5" id="KW-0378">Hydrolase</keyword>
<comment type="similarity">
    <text evidence="1">Belongs to the glycosyl hydrolase 3 family.</text>
</comment>
<dbReference type="InterPro" id="IPR017853">
    <property type="entry name" value="GH"/>
</dbReference>
<name>A0A9P5YQH8_9AGAR</name>
<dbReference type="PANTHER" id="PTHR30480:SF16">
    <property type="entry name" value="GLYCOSIDE HYDROLASE FAMILY 3 DOMAIN PROTEIN"/>
    <property type="match status" value="1"/>
</dbReference>
<evidence type="ECO:0000256" key="2">
    <source>
        <dbReference type="ARBA" id="ARBA00022801"/>
    </source>
</evidence>
<dbReference type="SUPFAM" id="SSF51445">
    <property type="entry name" value="(Trans)glycosidases"/>
    <property type="match status" value="1"/>
</dbReference>
<evidence type="ECO:0000313" key="5">
    <source>
        <dbReference type="EMBL" id="KAF9472829.1"/>
    </source>
</evidence>
<accession>A0A9P5YQH8</accession>
<dbReference type="Gene3D" id="3.40.50.1700">
    <property type="entry name" value="Glycoside hydrolase family 3 C-terminal domain"/>
    <property type="match status" value="1"/>
</dbReference>
<sequence>MPITDELKREIGQHFVFGFHGFEVSQNIKKIIEKYHVGNVILMKRNIQSAAQTRKLVLDLQKIAKDARHEKPLLIGIDQENGLVSAFSSPTAGTTFPGAMALAATGSPELAEKVAYASASELKMVGINWVYSPVADVNTDSRNPVIGVRSFGDDPNAVAMFATAVSHGTIAAGVAPTAKHFPGHGDTHVDSHLALPVIAKTRAQIGTEELVPFAALVSAGVPSVMTGHMALPLITGDDTPCSLSRKITTDLLRGEMGFEGVIVTDCLEMDAIAEGRGIRVGAEMALGAGADVVMICHTFERHVEAVEGVYEAVEAGRISVDELRASGERIRRMKMLFAEGDGDHEDWEALFNKLHDESLKLSHETYPKSTTIVWNGGGVIPLNVQHVLLLTPRMEAVNRAVDPGDGTLLGPNGVRNTAGAAYLALANSVGKRAQVEHVVYSQNGKIPVDLLDGVEGVIFVMRNADLSKWQLEYLVRLGLRSRGVPVILMSSCGPYDLAGQRVQFEDWTGYVATYEFTAEGLEAGVEVVFGEKEGTGMVPVILSD</sequence>
<feature type="domain" description="Glycoside hydrolase family 3 N-terminal" evidence="4">
    <location>
        <begin position="19"/>
        <end position="332"/>
    </location>
</feature>
<dbReference type="EMBL" id="MU155493">
    <property type="protein sequence ID" value="KAF9472829.1"/>
    <property type="molecule type" value="Genomic_DNA"/>
</dbReference>
<dbReference type="InterPro" id="IPR001764">
    <property type="entry name" value="Glyco_hydro_3_N"/>
</dbReference>
<dbReference type="AlphaFoldDB" id="A0A9P5YQH8"/>
<gene>
    <name evidence="5" type="ORF">BDN70DRAFT_868007</name>
</gene>
<proteinExistence type="inferred from homology"/>
<dbReference type="InterPro" id="IPR036962">
    <property type="entry name" value="Glyco_hydro_3_N_sf"/>
</dbReference>
<dbReference type="Proteomes" id="UP000807469">
    <property type="component" value="Unassembled WGS sequence"/>
</dbReference>
<evidence type="ECO:0000256" key="1">
    <source>
        <dbReference type="ARBA" id="ARBA00005336"/>
    </source>
</evidence>
<keyword evidence="6" id="KW-1185">Reference proteome</keyword>
<dbReference type="InterPro" id="IPR036881">
    <property type="entry name" value="Glyco_hydro_3_C_sf"/>
</dbReference>
<dbReference type="GO" id="GO:0009254">
    <property type="term" value="P:peptidoglycan turnover"/>
    <property type="evidence" value="ECO:0007669"/>
    <property type="project" value="TreeGrafter"/>
</dbReference>
<reference evidence="5" key="1">
    <citation type="submission" date="2020-11" db="EMBL/GenBank/DDBJ databases">
        <authorList>
            <consortium name="DOE Joint Genome Institute"/>
            <person name="Ahrendt S."/>
            <person name="Riley R."/>
            <person name="Andreopoulos W."/>
            <person name="Labutti K."/>
            <person name="Pangilinan J."/>
            <person name="Ruiz-Duenas F.J."/>
            <person name="Barrasa J.M."/>
            <person name="Sanchez-Garcia M."/>
            <person name="Camarero S."/>
            <person name="Miyauchi S."/>
            <person name="Serrano A."/>
            <person name="Linde D."/>
            <person name="Babiker R."/>
            <person name="Drula E."/>
            <person name="Ayuso-Fernandez I."/>
            <person name="Pacheco R."/>
            <person name="Padilla G."/>
            <person name="Ferreira P."/>
            <person name="Barriuso J."/>
            <person name="Kellner H."/>
            <person name="Castanera R."/>
            <person name="Alfaro M."/>
            <person name="Ramirez L."/>
            <person name="Pisabarro A.G."/>
            <person name="Kuo A."/>
            <person name="Tritt A."/>
            <person name="Lipzen A."/>
            <person name="He G."/>
            <person name="Yan M."/>
            <person name="Ng V."/>
            <person name="Cullen D."/>
            <person name="Martin F."/>
            <person name="Rosso M.-N."/>
            <person name="Henrissat B."/>
            <person name="Hibbett D."/>
            <person name="Martinez A.T."/>
            <person name="Grigoriev I.V."/>
        </authorList>
    </citation>
    <scope>NUCLEOTIDE SEQUENCE</scope>
    <source>
        <strain evidence="5">CIRM-BRFM 674</strain>
    </source>
</reference>
<dbReference type="OrthoDB" id="4215304at2759"/>